<gene>
    <name evidence="4" type="ORF">BOTBODRAFT_176667</name>
</gene>
<dbReference type="AlphaFoldDB" id="A0A067MJT3"/>
<evidence type="ECO:0000259" key="3">
    <source>
        <dbReference type="PROSITE" id="PS50405"/>
    </source>
</evidence>
<dbReference type="SUPFAM" id="SSF47616">
    <property type="entry name" value="GST C-terminal domain-like"/>
    <property type="match status" value="1"/>
</dbReference>
<evidence type="ECO:0000256" key="1">
    <source>
        <dbReference type="ARBA" id="ARBA00012452"/>
    </source>
</evidence>
<sequence length="197" mass="22028">MPRVDGARRVALIAHERNLPYELVLVRAFYIFKPVVCNVLTFDESRAIGKCVTALSPEKGAKLAPPPSDPEAFARFEEAASSEYSNLEAITLKVGYGLLIKKYKDLSGPDQALVNKYFEELKSTMSGYKLILAECKFLAGDNIALADLFYLNGYAFQKVQHLGVDWASHGPNVVRWWKEPSVLESWQAVRTQLNSTV</sequence>
<dbReference type="PANTHER" id="PTHR43900:SF3">
    <property type="entry name" value="GLUTATHIONE S-TRANSFERASE RHO"/>
    <property type="match status" value="1"/>
</dbReference>
<proteinExistence type="predicted"/>
<evidence type="ECO:0000313" key="4">
    <source>
        <dbReference type="EMBL" id="KDQ12142.1"/>
    </source>
</evidence>
<keyword evidence="2" id="KW-0808">Transferase</keyword>
<dbReference type="STRING" id="930990.A0A067MJT3"/>
<name>A0A067MJT3_BOTB1</name>
<dbReference type="GO" id="GO:0004364">
    <property type="term" value="F:glutathione transferase activity"/>
    <property type="evidence" value="ECO:0007669"/>
    <property type="project" value="UniProtKB-EC"/>
</dbReference>
<dbReference type="OrthoDB" id="249703at2759"/>
<organism evidence="4 5">
    <name type="scientific">Botryobasidium botryosum (strain FD-172 SS1)</name>
    <dbReference type="NCBI Taxonomy" id="930990"/>
    <lineage>
        <taxon>Eukaryota</taxon>
        <taxon>Fungi</taxon>
        <taxon>Dikarya</taxon>
        <taxon>Basidiomycota</taxon>
        <taxon>Agaricomycotina</taxon>
        <taxon>Agaricomycetes</taxon>
        <taxon>Cantharellales</taxon>
        <taxon>Botryobasidiaceae</taxon>
        <taxon>Botryobasidium</taxon>
    </lineage>
</organism>
<dbReference type="HOGENOM" id="CLU_011226_5_1_1"/>
<dbReference type="PROSITE" id="PS50405">
    <property type="entry name" value="GST_CTER"/>
    <property type="match status" value="1"/>
</dbReference>
<dbReference type="Gene3D" id="1.20.1050.10">
    <property type="match status" value="1"/>
</dbReference>
<accession>A0A067MJT3</accession>
<keyword evidence="5" id="KW-1185">Reference proteome</keyword>
<dbReference type="EC" id="2.5.1.18" evidence="1"/>
<dbReference type="GO" id="GO:0043295">
    <property type="term" value="F:glutathione binding"/>
    <property type="evidence" value="ECO:0007669"/>
    <property type="project" value="TreeGrafter"/>
</dbReference>
<protein>
    <recommendedName>
        <fullName evidence="1">glutathione transferase</fullName>
        <ecNumber evidence="1">2.5.1.18</ecNumber>
    </recommendedName>
</protein>
<evidence type="ECO:0000313" key="5">
    <source>
        <dbReference type="Proteomes" id="UP000027195"/>
    </source>
</evidence>
<feature type="domain" description="GST C-terminal" evidence="3">
    <location>
        <begin position="69"/>
        <end position="197"/>
    </location>
</feature>
<dbReference type="GO" id="GO:0005737">
    <property type="term" value="C:cytoplasm"/>
    <property type="evidence" value="ECO:0007669"/>
    <property type="project" value="TreeGrafter"/>
</dbReference>
<evidence type="ECO:0000256" key="2">
    <source>
        <dbReference type="ARBA" id="ARBA00022679"/>
    </source>
</evidence>
<dbReference type="PANTHER" id="PTHR43900">
    <property type="entry name" value="GLUTATHIONE S-TRANSFERASE RHO"/>
    <property type="match status" value="1"/>
</dbReference>
<dbReference type="Proteomes" id="UP000027195">
    <property type="component" value="Unassembled WGS sequence"/>
</dbReference>
<dbReference type="InParanoid" id="A0A067MJT3"/>
<dbReference type="InterPro" id="IPR010987">
    <property type="entry name" value="Glutathione-S-Trfase_C-like"/>
</dbReference>
<dbReference type="EMBL" id="KL198052">
    <property type="protein sequence ID" value="KDQ12142.1"/>
    <property type="molecule type" value="Genomic_DNA"/>
</dbReference>
<dbReference type="GO" id="GO:0006749">
    <property type="term" value="P:glutathione metabolic process"/>
    <property type="evidence" value="ECO:0007669"/>
    <property type="project" value="TreeGrafter"/>
</dbReference>
<dbReference type="InterPro" id="IPR036282">
    <property type="entry name" value="Glutathione-S-Trfase_C_sf"/>
</dbReference>
<reference evidence="5" key="1">
    <citation type="journal article" date="2014" name="Proc. Natl. Acad. Sci. U.S.A.">
        <title>Extensive sampling of basidiomycete genomes demonstrates inadequacy of the white-rot/brown-rot paradigm for wood decay fungi.</title>
        <authorList>
            <person name="Riley R."/>
            <person name="Salamov A.A."/>
            <person name="Brown D.W."/>
            <person name="Nagy L.G."/>
            <person name="Floudas D."/>
            <person name="Held B.W."/>
            <person name="Levasseur A."/>
            <person name="Lombard V."/>
            <person name="Morin E."/>
            <person name="Otillar R."/>
            <person name="Lindquist E.A."/>
            <person name="Sun H."/>
            <person name="LaButti K.M."/>
            <person name="Schmutz J."/>
            <person name="Jabbour D."/>
            <person name="Luo H."/>
            <person name="Baker S.E."/>
            <person name="Pisabarro A.G."/>
            <person name="Walton J.D."/>
            <person name="Blanchette R.A."/>
            <person name="Henrissat B."/>
            <person name="Martin F."/>
            <person name="Cullen D."/>
            <person name="Hibbett D.S."/>
            <person name="Grigoriev I.V."/>
        </authorList>
    </citation>
    <scope>NUCLEOTIDE SEQUENCE [LARGE SCALE GENOMIC DNA]</scope>
    <source>
        <strain evidence="5">FD-172 SS1</strain>
    </source>
</reference>